<keyword evidence="4" id="KW-1015">Disulfide bond</keyword>
<evidence type="ECO:0000313" key="9">
    <source>
        <dbReference type="Proteomes" id="UP000734854"/>
    </source>
</evidence>
<dbReference type="PANTHER" id="PTHR31080">
    <property type="entry name" value="PECTINESTERASE INHIBITOR-LIKE"/>
    <property type="match status" value="1"/>
</dbReference>
<name>A0A8J5FXU9_ZINOF</name>
<evidence type="ECO:0000256" key="4">
    <source>
        <dbReference type="ARBA" id="ARBA00023157"/>
    </source>
</evidence>
<keyword evidence="2" id="KW-0964">Secreted</keyword>
<evidence type="ECO:0000256" key="1">
    <source>
        <dbReference type="ARBA" id="ARBA00004239"/>
    </source>
</evidence>
<feature type="domain" description="Pectinesterase inhibitor" evidence="7">
    <location>
        <begin position="38"/>
        <end position="195"/>
    </location>
</feature>
<evidence type="ECO:0000256" key="5">
    <source>
        <dbReference type="ARBA" id="ARBA00038471"/>
    </source>
</evidence>
<feature type="chain" id="PRO_5035255403" description="Pectinesterase inhibitor domain-containing protein" evidence="6">
    <location>
        <begin position="29"/>
        <end position="202"/>
    </location>
</feature>
<dbReference type="InterPro" id="IPR051955">
    <property type="entry name" value="PME_Inhibitor"/>
</dbReference>
<dbReference type="OrthoDB" id="1430376at2759"/>
<dbReference type="SMART" id="SM00856">
    <property type="entry name" value="PMEI"/>
    <property type="match status" value="1"/>
</dbReference>
<dbReference type="EMBL" id="JACMSC010000012">
    <property type="protein sequence ID" value="KAG6497840.1"/>
    <property type="molecule type" value="Genomic_DNA"/>
</dbReference>
<evidence type="ECO:0000256" key="3">
    <source>
        <dbReference type="ARBA" id="ARBA00022729"/>
    </source>
</evidence>
<dbReference type="InterPro" id="IPR006501">
    <property type="entry name" value="Pectinesterase_inhib_dom"/>
</dbReference>
<evidence type="ECO:0000259" key="7">
    <source>
        <dbReference type="SMART" id="SM00856"/>
    </source>
</evidence>
<accession>A0A8J5FXU9</accession>
<protein>
    <recommendedName>
        <fullName evidence="7">Pectinesterase inhibitor domain-containing protein</fullName>
    </recommendedName>
</protein>
<evidence type="ECO:0000256" key="6">
    <source>
        <dbReference type="SAM" id="SignalP"/>
    </source>
</evidence>
<evidence type="ECO:0000256" key="2">
    <source>
        <dbReference type="ARBA" id="ARBA00022525"/>
    </source>
</evidence>
<gene>
    <name evidence="8" type="ORF">ZIOFF_045746</name>
</gene>
<dbReference type="FunFam" id="1.20.140.40:FF:000006">
    <property type="entry name" value="Pectinesterase inhibitor 3"/>
    <property type="match status" value="1"/>
</dbReference>
<proteinExistence type="inferred from homology"/>
<comment type="subcellular location">
    <subcellularLocation>
        <location evidence="1">Secreted</location>
        <location evidence="1">Extracellular space</location>
    </subcellularLocation>
</comment>
<dbReference type="NCBIfam" id="TIGR01614">
    <property type="entry name" value="PME_inhib"/>
    <property type="match status" value="1"/>
</dbReference>
<evidence type="ECO:0000313" key="8">
    <source>
        <dbReference type="EMBL" id="KAG6497840.1"/>
    </source>
</evidence>
<dbReference type="PANTHER" id="PTHR31080:SF161">
    <property type="entry name" value="OS10G0508700 PROTEIN"/>
    <property type="match status" value="1"/>
</dbReference>
<comment type="similarity">
    <text evidence="5">Belongs to the PMEI family.</text>
</comment>
<sequence length="202" mass="21170">MAPLQSNSSISFLASFVVIALTATACAAVRNDPYGSSKALHFIRTSCTATDYPNLCFSSLSGYAGTIRTDPVQLAQAALSVSLTGARATATSISKILKSGGVGSREAGVISDCVDNIGDSVEELRKTIKEMEGLRKSKNFKLCVNDMQTWVSSALTDENTCMEEFPSSSMALAARNSVRGEIVKAAQLTSNALSLINGISGV</sequence>
<dbReference type="Pfam" id="PF04043">
    <property type="entry name" value="PMEI"/>
    <property type="match status" value="1"/>
</dbReference>
<organism evidence="8 9">
    <name type="scientific">Zingiber officinale</name>
    <name type="common">Ginger</name>
    <name type="synonym">Amomum zingiber</name>
    <dbReference type="NCBI Taxonomy" id="94328"/>
    <lineage>
        <taxon>Eukaryota</taxon>
        <taxon>Viridiplantae</taxon>
        <taxon>Streptophyta</taxon>
        <taxon>Embryophyta</taxon>
        <taxon>Tracheophyta</taxon>
        <taxon>Spermatophyta</taxon>
        <taxon>Magnoliopsida</taxon>
        <taxon>Liliopsida</taxon>
        <taxon>Zingiberales</taxon>
        <taxon>Zingiberaceae</taxon>
        <taxon>Zingiber</taxon>
    </lineage>
</organism>
<dbReference type="Proteomes" id="UP000734854">
    <property type="component" value="Unassembled WGS sequence"/>
</dbReference>
<comment type="caution">
    <text evidence="8">The sequence shown here is derived from an EMBL/GenBank/DDBJ whole genome shotgun (WGS) entry which is preliminary data.</text>
</comment>
<reference evidence="8 9" key="1">
    <citation type="submission" date="2020-08" db="EMBL/GenBank/DDBJ databases">
        <title>Plant Genome Project.</title>
        <authorList>
            <person name="Zhang R.-G."/>
        </authorList>
    </citation>
    <scope>NUCLEOTIDE SEQUENCE [LARGE SCALE GENOMIC DNA]</scope>
    <source>
        <tissue evidence="8">Rhizome</tissue>
    </source>
</reference>
<dbReference type="GO" id="GO:0004857">
    <property type="term" value="F:enzyme inhibitor activity"/>
    <property type="evidence" value="ECO:0007669"/>
    <property type="project" value="InterPro"/>
</dbReference>
<dbReference type="GO" id="GO:0005576">
    <property type="term" value="C:extracellular region"/>
    <property type="evidence" value="ECO:0007669"/>
    <property type="project" value="UniProtKB-SubCell"/>
</dbReference>
<feature type="signal peptide" evidence="6">
    <location>
        <begin position="1"/>
        <end position="28"/>
    </location>
</feature>
<keyword evidence="3 6" id="KW-0732">Signal</keyword>
<keyword evidence="9" id="KW-1185">Reference proteome</keyword>
<dbReference type="CDD" id="cd15798">
    <property type="entry name" value="PMEI-like_3"/>
    <property type="match status" value="1"/>
</dbReference>
<dbReference type="AlphaFoldDB" id="A0A8J5FXU9"/>